<keyword evidence="5 14" id="KW-0812">Transmembrane</keyword>
<dbReference type="Pfam" id="PF00571">
    <property type="entry name" value="CBS"/>
    <property type="match status" value="2"/>
</dbReference>
<evidence type="ECO:0000256" key="9">
    <source>
        <dbReference type="ARBA" id="ARBA00022833"/>
    </source>
</evidence>
<evidence type="ECO:0000256" key="2">
    <source>
        <dbReference type="ARBA" id="ARBA00007931"/>
    </source>
</evidence>
<dbReference type="Pfam" id="PF02163">
    <property type="entry name" value="Peptidase_M50"/>
    <property type="match status" value="2"/>
</dbReference>
<comment type="similarity">
    <text evidence="2 14">Belongs to the peptidase M50B family.</text>
</comment>
<dbReference type="GO" id="GO:0046872">
    <property type="term" value="F:metal ion binding"/>
    <property type="evidence" value="ECO:0007669"/>
    <property type="project" value="UniProtKB-UniRule"/>
</dbReference>
<feature type="domain" description="CBS" evidence="18">
    <location>
        <begin position="240"/>
        <end position="296"/>
    </location>
</feature>
<dbReference type="EMBL" id="FRAU01000004">
    <property type="protein sequence ID" value="SHK54517.1"/>
    <property type="molecule type" value="Genomic_DNA"/>
</dbReference>
<dbReference type="CDD" id="cd06164">
    <property type="entry name" value="S2P-M50_SpoIVFB_CBS"/>
    <property type="match status" value="1"/>
</dbReference>
<evidence type="ECO:0000256" key="12">
    <source>
        <dbReference type="ARBA" id="ARBA00023122"/>
    </source>
</evidence>
<evidence type="ECO:0000256" key="17">
    <source>
        <dbReference type="PROSITE-ProRule" id="PRU00703"/>
    </source>
</evidence>
<dbReference type="GO" id="GO:0005886">
    <property type="term" value="C:plasma membrane"/>
    <property type="evidence" value="ECO:0007669"/>
    <property type="project" value="UniProtKB-SubCell"/>
</dbReference>
<dbReference type="PIRSF" id="PIRSF006404">
    <property type="entry name" value="UCP006404_Pept_M50_CBS"/>
    <property type="match status" value="1"/>
</dbReference>
<dbReference type="PANTHER" id="PTHR39188">
    <property type="entry name" value="MEMBRANE-ASSOCIATED ZINC METALLOPROTEASE M50B"/>
    <property type="match status" value="1"/>
</dbReference>
<feature type="transmembrane region" description="Helical" evidence="14">
    <location>
        <begin position="12"/>
        <end position="33"/>
    </location>
</feature>
<protein>
    <recommendedName>
        <fullName evidence="14">Zinc metalloprotease</fullName>
    </recommendedName>
</protein>
<feature type="transmembrane region" description="Helical" evidence="14">
    <location>
        <begin position="39"/>
        <end position="59"/>
    </location>
</feature>
<dbReference type="OrthoDB" id="9800627at2"/>
<evidence type="ECO:0000256" key="4">
    <source>
        <dbReference type="ARBA" id="ARBA00022670"/>
    </source>
</evidence>
<evidence type="ECO:0000256" key="7">
    <source>
        <dbReference type="ARBA" id="ARBA00022737"/>
    </source>
</evidence>
<reference evidence="20" key="1">
    <citation type="submission" date="2016-11" db="EMBL/GenBank/DDBJ databases">
        <authorList>
            <person name="Varghese N."/>
            <person name="Submissions S."/>
        </authorList>
    </citation>
    <scope>NUCLEOTIDE SEQUENCE [LARGE SCALE GENOMIC DNA]</scope>
    <source>
        <strain evidence="20">DSM 22212</strain>
    </source>
</reference>
<feature type="transmembrane region" description="Helical" evidence="14">
    <location>
        <begin position="99"/>
        <end position="124"/>
    </location>
</feature>
<keyword evidence="3 14" id="KW-1003">Cell membrane</keyword>
<dbReference type="Proteomes" id="UP000185812">
    <property type="component" value="Unassembled WGS sequence"/>
</dbReference>
<sequence length="370" mass="40139">MKGALRIGRVAGIDIYLHWTFGLLIAGIFAFHLLHGVDVQAALGGVLLVLVVFGCVVLHELGHALMARRFGVPTRDITLYPIGGVARLQRIPEEPIQEFWIAVAGPAVNLFIATALALVLWGIGGTFDPNALVQPRLHFLTSLMWINLLLVGFNMLPAFPMDGGRVLRALLALRMNYVRATQIAASIGQGMAVLFGLFGLISFNPILLFIALFVYVGAQQEAQQAMFRSLTQGIPVRQAMMTRFQVLHPDDSLGRAVEALLAGAEHDFPVVANGQVVGVLTRKALLHALAREGQAGKVRDAMRPSCQPIEDTVMLEEAFLRMQESGCEALPVVHNGQLVGLLTLENVGELMMIASALRQAEAARMHVPQP</sequence>
<keyword evidence="8 14" id="KW-0378">Hydrolase</keyword>
<dbReference type="SUPFAM" id="SSF54631">
    <property type="entry name" value="CBS-domain pair"/>
    <property type="match status" value="1"/>
</dbReference>
<dbReference type="PANTHER" id="PTHR39188:SF3">
    <property type="entry name" value="STAGE IV SPORULATION PROTEIN FB"/>
    <property type="match status" value="1"/>
</dbReference>
<evidence type="ECO:0000256" key="1">
    <source>
        <dbReference type="ARBA" id="ARBA00004651"/>
    </source>
</evidence>
<dbReference type="AlphaFoldDB" id="A0A1M6TBY5"/>
<keyword evidence="10 14" id="KW-1133">Transmembrane helix</keyword>
<evidence type="ECO:0000256" key="10">
    <source>
        <dbReference type="ARBA" id="ARBA00022989"/>
    </source>
</evidence>
<feature type="domain" description="CBS" evidence="18">
    <location>
        <begin position="302"/>
        <end position="357"/>
    </location>
</feature>
<comment type="cofactor">
    <cofactor evidence="14 16">
        <name>Zn(2+)</name>
        <dbReference type="ChEBI" id="CHEBI:29105"/>
    </cofactor>
    <text evidence="14 16">Binds 1 zinc ion per subunit.</text>
</comment>
<feature type="transmembrane region" description="Helical" evidence="14">
    <location>
        <begin position="136"/>
        <end position="156"/>
    </location>
</feature>
<organism evidence="19 20">
    <name type="scientific">Rhodothermus profundi</name>
    <dbReference type="NCBI Taxonomy" id="633813"/>
    <lineage>
        <taxon>Bacteria</taxon>
        <taxon>Pseudomonadati</taxon>
        <taxon>Rhodothermota</taxon>
        <taxon>Rhodothermia</taxon>
        <taxon>Rhodothermales</taxon>
        <taxon>Rhodothermaceae</taxon>
        <taxon>Rhodothermus</taxon>
    </lineage>
</organism>
<dbReference type="GO" id="GO:0006508">
    <property type="term" value="P:proteolysis"/>
    <property type="evidence" value="ECO:0007669"/>
    <property type="project" value="UniProtKB-KW"/>
</dbReference>
<dbReference type="InterPro" id="IPR000644">
    <property type="entry name" value="CBS_dom"/>
</dbReference>
<proteinExistence type="inferred from homology"/>
<keyword evidence="13 14" id="KW-0472">Membrane</keyword>
<evidence type="ECO:0000256" key="5">
    <source>
        <dbReference type="ARBA" id="ARBA00022692"/>
    </source>
</evidence>
<evidence type="ECO:0000313" key="19">
    <source>
        <dbReference type="EMBL" id="SHK54517.1"/>
    </source>
</evidence>
<evidence type="ECO:0000256" key="16">
    <source>
        <dbReference type="PIRSR" id="PIRSR006404-2"/>
    </source>
</evidence>
<dbReference type="STRING" id="633813.SAMN04488087_1330"/>
<feature type="binding site" evidence="16">
    <location>
        <position position="59"/>
    </location>
    <ligand>
        <name>Zn(2+)</name>
        <dbReference type="ChEBI" id="CHEBI:29105"/>
        <note>catalytic</note>
    </ligand>
</feature>
<evidence type="ECO:0000256" key="15">
    <source>
        <dbReference type="PIRSR" id="PIRSR006404-1"/>
    </source>
</evidence>
<evidence type="ECO:0000256" key="3">
    <source>
        <dbReference type="ARBA" id="ARBA00022475"/>
    </source>
</evidence>
<dbReference type="PROSITE" id="PS51371">
    <property type="entry name" value="CBS"/>
    <property type="match status" value="2"/>
</dbReference>
<evidence type="ECO:0000256" key="11">
    <source>
        <dbReference type="ARBA" id="ARBA00023049"/>
    </source>
</evidence>
<keyword evidence="4 14" id="KW-0645">Protease</keyword>
<evidence type="ECO:0000313" key="20">
    <source>
        <dbReference type="Proteomes" id="UP000185812"/>
    </source>
</evidence>
<keyword evidence="11 14" id="KW-0482">Metalloprotease</keyword>
<feature type="transmembrane region" description="Helical" evidence="14">
    <location>
        <begin position="201"/>
        <end position="218"/>
    </location>
</feature>
<evidence type="ECO:0000259" key="18">
    <source>
        <dbReference type="PROSITE" id="PS51371"/>
    </source>
</evidence>
<evidence type="ECO:0000256" key="6">
    <source>
        <dbReference type="ARBA" id="ARBA00022723"/>
    </source>
</evidence>
<keyword evidence="12 17" id="KW-0129">CBS domain</keyword>
<accession>A0A1M6TBY5</accession>
<dbReference type="SMART" id="SM00116">
    <property type="entry name" value="CBS"/>
    <property type="match status" value="2"/>
</dbReference>
<evidence type="ECO:0000256" key="8">
    <source>
        <dbReference type="ARBA" id="ARBA00022801"/>
    </source>
</evidence>
<keyword evidence="6 14" id="KW-0479">Metal-binding</keyword>
<evidence type="ECO:0000256" key="14">
    <source>
        <dbReference type="PIRNR" id="PIRNR006404"/>
    </source>
</evidence>
<dbReference type="RefSeq" id="WP_072715200.1">
    <property type="nucleotide sequence ID" value="NZ_FRAU01000004.1"/>
</dbReference>
<feature type="binding site" evidence="16">
    <location>
        <position position="162"/>
    </location>
    <ligand>
        <name>Zn(2+)</name>
        <dbReference type="ChEBI" id="CHEBI:29105"/>
        <note>catalytic</note>
    </ligand>
</feature>
<keyword evidence="9 14" id="KW-0862">Zinc</keyword>
<dbReference type="InterPro" id="IPR046342">
    <property type="entry name" value="CBS_dom_sf"/>
</dbReference>
<name>A0A1M6TBY5_9BACT</name>
<feature type="binding site" evidence="16">
    <location>
        <position position="63"/>
    </location>
    <ligand>
        <name>Zn(2+)</name>
        <dbReference type="ChEBI" id="CHEBI:29105"/>
        <note>catalytic</note>
    </ligand>
</feature>
<dbReference type="InterPro" id="IPR016483">
    <property type="entry name" value="UCP006404_Pept_M50_CBS"/>
</dbReference>
<evidence type="ECO:0000256" key="13">
    <source>
        <dbReference type="ARBA" id="ARBA00023136"/>
    </source>
</evidence>
<comment type="subcellular location">
    <subcellularLocation>
        <location evidence="1 14">Cell membrane</location>
        <topology evidence="1 14">Multi-pass membrane protein</topology>
    </subcellularLocation>
</comment>
<dbReference type="Gene3D" id="3.10.580.10">
    <property type="entry name" value="CBS-domain"/>
    <property type="match status" value="1"/>
</dbReference>
<feature type="active site" evidence="15">
    <location>
        <position position="60"/>
    </location>
</feature>
<keyword evidence="20" id="KW-1185">Reference proteome</keyword>
<keyword evidence="7" id="KW-0677">Repeat</keyword>
<dbReference type="InterPro" id="IPR008915">
    <property type="entry name" value="Peptidase_M50"/>
</dbReference>
<gene>
    <name evidence="19" type="ORF">SAMN04488087_1330</name>
</gene>
<dbReference type="GO" id="GO:0008237">
    <property type="term" value="F:metallopeptidase activity"/>
    <property type="evidence" value="ECO:0007669"/>
    <property type="project" value="UniProtKB-UniRule"/>
</dbReference>